<protein>
    <submittedName>
        <fullName evidence="2">Uncharacterized protein</fullName>
    </submittedName>
</protein>
<evidence type="ECO:0000256" key="1">
    <source>
        <dbReference type="SAM" id="MobiDB-lite"/>
    </source>
</evidence>
<gene>
    <name evidence="2" type="ORF">JBS370_LOCUS40515</name>
</gene>
<dbReference type="Proteomes" id="UP000663836">
    <property type="component" value="Unassembled WGS sequence"/>
</dbReference>
<reference evidence="2" key="1">
    <citation type="submission" date="2021-02" db="EMBL/GenBank/DDBJ databases">
        <authorList>
            <person name="Nowell W R."/>
        </authorList>
    </citation>
    <scope>NUCLEOTIDE SEQUENCE</scope>
</reference>
<evidence type="ECO:0000313" key="2">
    <source>
        <dbReference type="EMBL" id="CAF4304784.1"/>
    </source>
</evidence>
<comment type="caution">
    <text evidence="2">The sequence shown here is derived from an EMBL/GenBank/DDBJ whole genome shotgun (WGS) entry which is preliminary data.</text>
</comment>
<name>A0A820I831_9BILA</name>
<sequence>MISILTSLRQIIGNPATPLIETIQSVVSSMQTITAIQPLMNENETTDRHSQEEIRIVTPMTLDSKKDIDEYETRIEENKQIVQTSEKEQEAVSTSSTKQIESMSTEDAKDLTILQSPLSKDKVRSSDKNMNDHSTNEIELTLSSVLDSIQKKVSDTITTSTETIQNIIPTVLIQTS</sequence>
<dbReference type="AlphaFoldDB" id="A0A820I831"/>
<evidence type="ECO:0000313" key="3">
    <source>
        <dbReference type="Proteomes" id="UP000663836"/>
    </source>
</evidence>
<feature type="region of interest" description="Disordered" evidence="1">
    <location>
        <begin position="82"/>
        <end position="109"/>
    </location>
</feature>
<proteinExistence type="predicted"/>
<dbReference type="EMBL" id="CAJOBD010036806">
    <property type="protein sequence ID" value="CAF4304784.1"/>
    <property type="molecule type" value="Genomic_DNA"/>
</dbReference>
<feature type="non-terminal residue" evidence="2">
    <location>
        <position position="176"/>
    </location>
</feature>
<accession>A0A820I831</accession>
<feature type="compositionally biased region" description="Polar residues" evidence="1">
    <location>
        <begin position="91"/>
        <end position="105"/>
    </location>
</feature>
<organism evidence="2 3">
    <name type="scientific">Rotaria sordida</name>
    <dbReference type="NCBI Taxonomy" id="392033"/>
    <lineage>
        <taxon>Eukaryota</taxon>
        <taxon>Metazoa</taxon>
        <taxon>Spiralia</taxon>
        <taxon>Gnathifera</taxon>
        <taxon>Rotifera</taxon>
        <taxon>Eurotatoria</taxon>
        <taxon>Bdelloidea</taxon>
        <taxon>Philodinida</taxon>
        <taxon>Philodinidae</taxon>
        <taxon>Rotaria</taxon>
    </lineage>
</organism>